<gene>
    <name evidence="2" type="ORF">LTRI10_LOCUS42780</name>
</gene>
<protein>
    <recommendedName>
        <fullName evidence="4">Transmembrane protein</fullName>
    </recommendedName>
</protein>
<proteinExistence type="predicted"/>
<dbReference type="EMBL" id="OZ034820">
    <property type="protein sequence ID" value="CAL1402806.1"/>
    <property type="molecule type" value="Genomic_DNA"/>
</dbReference>
<name>A0AAV2FWU8_9ROSI</name>
<evidence type="ECO:0008006" key="4">
    <source>
        <dbReference type="Google" id="ProtNLM"/>
    </source>
</evidence>
<keyword evidence="1" id="KW-0812">Transmembrane</keyword>
<evidence type="ECO:0000256" key="1">
    <source>
        <dbReference type="SAM" id="Phobius"/>
    </source>
</evidence>
<evidence type="ECO:0000313" key="2">
    <source>
        <dbReference type="EMBL" id="CAL1402806.1"/>
    </source>
</evidence>
<evidence type="ECO:0000313" key="3">
    <source>
        <dbReference type="Proteomes" id="UP001497516"/>
    </source>
</evidence>
<feature type="transmembrane region" description="Helical" evidence="1">
    <location>
        <begin position="258"/>
        <end position="289"/>
    </location>
</feature>
<dbReference type="AlphaFoldDB" id="A0AAV2FWU8"/>
<keyword evidence="1" id="KW-1133">Transmembrane helix</keyword>
<dbReference type="PANTHER" id="PTHR36381">
    <property type="entry name" value="ETHYLENE-REGULATED TRANSCRIPT 2 (ERT2)"/>
    <property type="match status" value="1"/>
</dbReference>
<accession>A0AAV2FWU8</accession>
<organism evidence="2 3">
    <name type="scientific">Linum trigynum</name>
    <dbReference type="NCBI Taxonomy" id="586398"/>
    <lineage>
        <taxon>Eukaryota</taxon>
        <taxon>Viridiplantae</taxon>
        <taxon>Streptophyta</taxon>
        <taxon>Embryophyta</taxon>
        <taxon>Tracheophyta</taxon>
        <taxon>Spermatophyta</taxon>
        <taxon>Magnoliopsida</taxon>
        <taxon>eudicotyledons</taxon>
        <taxon>Gunneridae</taxon>
        <taxon>Pentapetalae</taxon>
        <taxon>rosids</taxon>
        <taxon>fabids</taxon>
        <taxon>Malpighiales</taxon>
        <taxon>Linaceae</taxon>
        <taxon>Linum</taxon>
    </lineage>
</organism>
<dbReference type="PANTHER" id="PTHR36381:SF1">
    <property type="entry name" value="ETHYLENE-REGULATED TRANSCRIPT 2 (ERT2)"/>
    <property type="match status" value="1"/>
</dbReference>
<keyword evidence="3" id="KW-1185">Reference proteome</keyword>
<dbReference type="Proteomes" id="UP001497516">
    <property type="component" value="Chromosome 7"/>
</dbReference>
<reference evidence="2 3" key="1">
    <citation type="submission" date="2024-04" db="EMBL/GenBank/DDBJ databases">
        <authorList>
            <person name="Fracassetti M."/>
        </authorList>
    </citation>
    <scope>NUCLEOTIDE SEQUENCE [LARGE SCALE GENOMIC DNA]</scope>
</reference>
<keyword evidence="1" id="KW-0472">Membrane</keyword>
<sequence>MPLPWKKPKVSAISRIVADLPSPKHGHSLVVQTGFPTSLVDLFWKNHDRIKKPYSKLKKKHHHNQNQLQADEIAINNPAAHEDQLVNEPETHLCDFFESDEFSGSSVVDEIQQEAEFPAAGETQSCHKDKHKRKMMKKLVPKQLRHRKKGKHIELLQEDVVDEIQPDEIVVTEFSGRREGSKLKRSGGEPFGHHRKGKLLILDVLTEQVNEECEVGMDQRVHDGKEGKGLDSELLEEGKSETLVTIEEQREIKKKSKLSWLVILLAVLVGLAGGRILALLLAVASCLMLKLVVGRRKNRVNDKALKDSSASFSK</sequence>